<keyword evidence="1" id="KW-0227">DNA damage</keyword>
<dbReference type="RefSeq" id="WP_303492955.1">
    <property type="nucleotide sequence ID" value="NZ_JAUOPB010000008.1"/>
</dbReference>
<dbReference type="Proteomes" id="UP001169760">
    <property type="component" value="Unassembled WGS sequence"/>
</dbReference>
<dbReference type="InterPro" id="IPR052520">
    <property type="entry name" value="ATL_DNA_repair"/>
</dbReference>
<dbReference type="PANTHER" id="PTHR42942:SF1">
    <property type="entry name" value="ALKYLTRANSFERASE-LIKE PROTEIN 1"/>
    <property type="match status" value="1"/>
</dbReference>
<dbReference type="GO" id="GO:0006281">
    <property type="term" value="P:DNA repair"/>
    <property type="evidence" value="ECO:0007669"/>
    <property type="project" value="InterPro"/>
</dbReference>
<reference evidence="3" key="1">
    <citation type="submission" date="2023-07" db="EMBL/GenBank/DDBJ databases">
        <title>Genome content predicts the carbon catabolic preferences of heterotrophic bacteria.</title>
        <authorList>
            <person name="Gralka M."/>
        </authorList>
    </citation>
    <scope>NUCLEOTIDE SEQUENCE</scope>
    <source>
        <strain evidence="3">I3M17_2</strain>
    </source>
</reference>
<dbReference type="EMBL" id="JAUOPB010000008">
    <property type="protein sequence ID" value="MDO6423229.1"/>
    <property type="molecule type" value="Genomic_DNA"/>
</dbReference>
<sequence length="97" mass="10845">MSKDAIYIALAQIPQGKVVSYGELGRRAGLANAGRYVGTTLKQLPPNTQLPWHRVVNSKRELSFPEGSEGHVRQRRRLEAEGIVFNNGRIDKSNFIN</sequence>
<evidence type="ECO:0000259" key="2">
    <source>
        <dbReference type="Pfam" id="PF01035"/>
    </source>
</evidence>
<protein>
    <submittedName>
        <fullName evidence="3">MGMT family protein</fullName>
    </submittedName>
</protein>
<dbReference type="InterPro" id="IPR014048">
    <property type="entry name" value="MethylDNA_cys_MeTrfase_DNA-bd"/>
</dbReference>
<dbReference type="Pfam" id="PF01035">
    <property type="entry name" value="DNA_binding_1"/>
    <property type="match status" value="1"/>
</dbReference>
<feature type="domain" description="Methylated-DNA-[protein]-cysteine S-methyltransferase DNA binding" evidence="2">
    <location>
        <begin position="4"/>
        <end position="83"/>
    </location>
</feature>
<dbReference type="AlphaFoldDB" id="A0AAW7XA28"/>
<name>A0AAW7XA28_9GAMM</name>
<evidence type="ECO:0000313" key="3">
    <source>
        <dbReference type="EMBL" id="MDO6423229.1"/>
    </source>
</evidence>
<dbReference type="InterPro" id="IPR036217">
    <property type="entry name" value="MethylDNA_cys_MeTrfase_DNAb"/>
</dbReference>
<comment type="caution">
    <text evidence="3">The sequence shown here is derived from an EMBL/GenBank/DDBJ whole genome shotgun (WGS) entry which is preliminary data.</text>
</comment>
<evidence type="ECO:0000313" key="4">
    <source>
        <dbReference type="Proteomes" id="UP001169760"/>
    </source>
</evidence>
<dbReference type="SUPFAM" id="SSF46767">
    <property type="entry name" value="Methylated DNA-protein cysteine methyltransferase, C-terminal domain"/>
    <property type="match status" value="1"/>
</dbReference>
<dbReference type="CDD" id="cd06445">
    <property type="entry name" value="ATase"/>
    <property type="match status" value="1"/>
</dbReference>
<evidence type="ECO:0000256" key="1">
    <source>
        <dbReference type="ARBA" id="ARBA00022763"/>
    </source>
</evidence>
<dbReference type="PANTHER" id="PTHR42942">
    <property type="entry name" value="6-O-METHYLGUANINE DNA METHYLTRANSFERASE"/>
    <property type="match status" value="1"/>
</dbReference>
<dbReference type="InterPro" id="IPR036388">
    <property type="entry name" value="WH-like_DNA-bd_sf"/>
</dbReference>
<organism evidence="3 4">
    <name type="scientific">Saccharophagus degradans</name>
    <dbReference type="NCBI Taxonomy" id="86304"/>
    <lineage>
        <taxon>Bacteria</taxon>
        <taxon>Pseudomonadati</taxon>
        <taxon>Pseudomonadota</taxon>
        <taxon>Gammaproteobacteria</taxon>
        <taxon>Cellvibrionales</taxon>
        <taxon>Cellvibrionaceae</taxon>
        <taxon>Saccharophagus</taxon>
    </lineage>
</organism>
<proteinExistence type="predicted"/>
<dbReference type="GO" id="GO:0003824">
    <property type="term" value="F:catalytic activity"/>
    <property type="evidence" value="ECO:0007669"/>
    <property type="project" value="InterPro"/>
</dbReference>
<dbReference type="Gene3D" id="1.10.10.10">
    <property type="entry name" value="Winged helix-like DNA-binding domain superfamily/Winged helix DNA-binding domain"/>
    <property type="match status" value="1"/>
</dbReference>
<gene>
    <name evidence="3" type="ORF">Q4521_12155</name>
</gene>
<accession>A0AAW7XA28</accession>